<dbReference type="STRING" id="69974.MPLDJ20_60212"/>
<evidence type="ECO:0000313" key="2">
    <source>
        <dbReference type="EMBL" id="CDX28647.1"/>
    </source>
</evidence>
<feature type="domain" description="Glycosyltransferase subfamily 4-like N-terminal" evidence="1">
    <location>
        <begin position="14"/>
        <end position="165"/>
    </location>
</feature>
<reference evidence="3" key="1">
    <citation type="submission" date="2014-08" db="EMBL/GenBank/DDBJ databases">
        <authorList>
            <person name="Moulin L."/>
        </authorList>
    </citation>
    <scope>NUCLEOTIDE SEQUENCE [LARGE SCALE GENOMIC DNA]</scope>
</reference>
<accession>A0A090EEA0</accession>
<dbReference type="InterPro" id="IPR050194">
    <property type="entry name" value="Glycosyltransferase_grp1"/>
</dbReference>
<dbReference type="AlphaFoldDB" id="A0A090EEA0"/>
<evidence type="ECO:0000259" key="1">
    <source>
        <dbReference type="Pfam" id="PF13439"/>
    </source>
</evidence>
<dbReference type="Pfam" id="PF13439">
    <property type="entry name" value="Glyco_transf_4"/>
    <property type="match status" value="1"/>
</dbReference>
<proteinExistence type="predicted"/>
<dbReference type="Gene3D" id="3.40.50.2000">
    <property type="entry name" value="Glycogen Phosphorylase B"/>
    <property type="match status" value="2"/>
</dbReference>
<protein>
    <submittedName>
        <fullName evidence="2">Putative glycosyl transferase</fullName>
    </submittedName>
</protein>
<dbReference type="SUPFAM" id="SSF53756">
    <property type="entry name" value="UDP-Glycosyltransferase/glycogen phosphorylase"/>
    <property type="match status" value="1"/>
</dbReference>
<dbReference type="EMBL" id="CCMZ01000075">
    <property type="protein sequence ID" value="CDX28647.1"/>
    <property type="molecule type" value="Genomic_DNA"/>
</dbReference>
<keyword evidence="3" id="KW-1185">Reference proteome</keyword>
<evidence type="ECO:0000313" key="3">
    <source>
        <dbReference type="Proteomes" id="UP000045285"/>
    </source>
</evidence>
<gene>
    <name evidence="2" type="ORF">MPL3356_80411</name>
</gene>
<sequence>MRILMVTDAWRPQVNGVVHTLERLTEALKPFDVELDFLTPNLFRTLPMPTYPDIRLALTTPGHVARMIDAAKADHIHIVTEGPLGIMARRHCRKVGRPFTTSYHTRFPEYLSARLPVPESWAYNWLRDFHNSGQGTLVATQSLADDLAARGFNKLRPWTRGVDTDHFRPDKRKETGFPRPVFLCVGRVAIEKNLTAFLDLDLPGSKVIVGEGPELAKLKARYPNAHFLGHRPNDELAEIYASADVFVFPSRTDTFGNVIIEALASGTPVAAFPVTGPIDIVGDGIGGAVSNDLGEAAMKALHVDRAEARQRAMRYSWQACAGMFLDVVDEALGMPSKRADQDRLAPGRPRLVLE</sequence>
<dbReference type="GO" id="GO:0016757">
    <property type="term" value="F:glycosyltransferase activity"/>
    <property type="evidence" value="ECO:0007669"/>
    <property type="project" value="TreeGrafter"/>
</dbReference>
<keyword evidence="2" id="KW-0808">Transferase</keyword>
<organism evidence="2 3">
    <name type="scientific">Mesorhizobium plurifarium</name>
    <dbReference type="NCBI Taxonomy" id="69974"/>
    <lineage>
        <taxon>Bacteria</taxon>
        <taxon>Pseudomonadati</taxon>
        <taxon>Pseudomonadota</taxon>
        <taxon>Alphaproteobacteria</taxon>
        <taxon>Hyphomicrobiales</taxon>
        <taxon>Phyllobacteriaceae</taxon>
        <taxon>Mesorhizobium</taxon>
    </lineage>
</organism>
<dbReference type="PANTHER" id="PTHR45947">
    <property type="entry name" value="SULFOQUINOVOSYL TRANSFERASE SQD2"/>
    <property type="match status" value="1"/>
</dbReference>
<dbReference type="InterPro" id="IPR028098">
    <property type="entry name" value="Glyco_trans_4-like_N"/>
</dbReference>
<dbReference type="Pfam" id="PF13692">
    <property type="entry name" value="Glyco_trans_1_4"/>
    <property type="match status" value="1"/>
</dbReference>
<dbReference type="Proteomes" id="UP000045285">
    <property type="component" value="Unassembled WGS sequence"/>
</dbReference>
<dbReference type="PANTHER" id="PTHR45947:SF3">
    <property type="entry name" value="SULFOQUINOVOSYL TRANSFERASE SQD2"/>
    <property type="match status" value="1"/>
</dbReference>
<name>A0A090EEA0_MESPL</name>
<dbReference type="CDD" id="cd03814">
    <property type="entry name" value="GT4-like"/>
    <property type="match status" value="1"/>
</dbReference>